<reference evidence="1" key="1">
    <citation type="journal article" date="2015" name="Nature">
        <title>Complex archaea that bridge the gap between prokaryotes and eukaryotes.</title>
        <authorList>
            <person name="Spang A."/>
            <person name="Saw J.H."/>
            <person name="Jorgensen S.L."/>
            <person name="Zaremba-Niedzwiedzka K."/>
            <person name="Martijn J."/>
            <person name="Lind A.E."/>
            <person name="van Eijk R."/>
            <person name="Schleper C."/>
            <person name="Guy L."/>
            <person name="Ettema T.J."/>
        </authorList>
    </citation>
    <scope>NUCLEOTIDE SEQUENCE</scope>
</reference>
<dbReference type="EMBL" id="LAZR01000387">
    <property type="protein sequence ID" value="KKN71222.1"/>
    <property type="molecule type" value="Genomic_DNA"/>
</dbReference>
<comment type="caution">
    <text evidence="1">The sequence shown here is derived from an EMBL/GenBank/DDBJ whole genome shotgun (WGS) entry which is preliminary data.</text>
</comment>
<evidence type="ECO:0000313" key="1">
    <source>
        <dbReference type="EMBL" id="KKN71222.1"/>
    </source>
</evidence>
<gene>
    <name evidence="1" type="ORF">LCGC14_0422650</name>
</gene>
<dbReference type="AlphaFoldDB" id="A0A0F9T8C5"/>
<proteinExistence type="predicted"/>
<sequence length="63" mass="7038">MLYQKAKIENGQVVITESKMIDQSKLTGECWLIQFDGLSVCETCEVKDTADCGGQAIREQLLQ</sequence>
<organism evidence="1">
    <name type="scientific">marine sediment metagenome</name>
    <dbReference type="NCBI Taxonomy" id="412755"/>
    <lineage>
        <taxon>unclassified sequences</taxon>
        <taxon>metagenomes</taxon>
        <taxon>ecological metagenomes</taxon>
    </lineage>
</organism>
<accession>A0A0F9T8C5</accession>
<name>A0A0F9T8C5_9ZZZZ</name>
<protein>
    <submittedName>
        <fullName evidence="1">Uncharacterized protein</fullName>
    </submittedName>
</protein>